<dbReference type="AlphaFoldDB" id="A0A2C6MEG0"/>
<evidence type="ECO:0000313" key="3">
    <source>
        <dbReference type="Proteomes" id="UP000222564"/>
    </source>
</evidence>
<dbReference type="EMBL" id="AWQQ01000093">
    <property type="protein sequence ID" value="PHJ37378.1"/>
    <property type="molecule type" value="Genomic_DNA"/>
</dbReference>
<comment type="caution">
    <text evidence="2">The sequence shown here is derived from an EMBL/GenBank/DDBJ whole genome shotgun (WGS) entry which is preliminary data.</text>
</comment>
<organism evidence="2 3">
    <name type="scientific">Desulforamulus profundi</name>
    <dbReference type="NCBI Taxonomy" id="1383067"/>
    <lineage>
        <taxon>Bacteria</taxon>
        <taxon>Bacillati</taxon>
        <taxon>Bacillota</taxon>
        <taxon>Clostridia</taxon>
        <taxon>Eubacteriales</taxon>
        <taxon>Peptococcaceae</taxon>
        <taxon>Desulforamulus</taxon>
    </lineage>
</organism>
<dbReference type="RefSeq" id="WP_099083491.1">
    <property type="nucleotide sequence ID" value="NZ_AWQQ01000084.1"/>
</dbReference>
<accession>A0A2C6MEG0</accession>
<dbReference type="EMBL" id="AWQQ01000084">
    <property type="protein sequence ID" value="PHJ37743.1"/>
    <property type="molecule type" value="Genomic_DNA"/>
</dbReference>
<dbReference type="Proteomes" id="UP000222564">
    <property type="component" value="Unassembled WGS sequence"/>
</dbReference>
<gene>
    <name evidence="2" type="ORF">P378_14155</name>
    <name evidence="1" type="ORF">P378_16560</name>
</gene>
<proteinExistence type="predicted"/>
<sequence>MSHLTKEGLADLLAKVKEDIQKENQIPPACLSKEEQELLKMYIPMQLGEESAKKMTELVNEIREGKRPPLTDEERLELNQKNMEESLINFLTKLSTAGDDEVETIREMCECIRASRCGF</sequence>
<evidence type="ECO:0000313" key="2">
    <source>
        <dbReference type="EMBL" id="PHJ37743.1"/>
    </source>
</evidence>
<reference evidence="2 3" key="1">
    <citation type="submission" date="2013-09" db="EMBL/GenBank/DDBJ databases">
        <title>Biodegradation of hydrocarbons in the deep terrestrial subsurface : characterization of a microbial consortium composed of two Desulfotomaculum species originating from a deep geological formation.</title>
        <authorList>
            <person name="Aullo T."/>
            <person name="Berlendis S."/>
            <person name="Lascourreges J.-F."/>
            <person name="Dessort D."/>
            <person name="Saint-Laurent S."/>
            <person name="Schraauwers B."/>
            <person name="Mas J."/>
            <person name="Magot M."/>
            <person name="Ranchou-Peyruse A."/>
        </authorList>
    </citation>
    <scope>NUCLEOTIDE SEQUENCE [LARGE SCALE GENOMIC DNA]</scope>
    <source>
        <strain evidence="2 3">Bs107</strain>
    </source>
</reference>
<keyword evidence="3" id="KW-1185">Reference proteome</keyword>
<dbReference type="OrthoDB" id="1786963at2"/>
<name>A0A2C6MEG0_9FIRM</name>
<evidence type="ECO:0000313" key="1">
    <source>
        <dbReference type="EMBL" id="PHJ37378.1"/>
    </source>
</evidence>
<protein>
    <submittedName>
        <fullName evidence="2">Uncharacterized protein</fullName>
    </submittedName>
</protein>